<protein>
    <submittedName>
        <fullName evidence="2">Uncharacterized protein</fullName>
    </submittedName>
</protein>
<name>A0A9P6FT49_9FUNG</name>
<reference evidence="2" key="1">
    <citation type="journal article" date="2020" name="Fungal Divers.">
        <title>Resolving the Mortierellaceae phylogeny through synthesis of multi-gene phylogenetics and phylogenomics.</title>
        <authorList>
            <person name="Vandepol N."/>
            <person name="Liber J."/>
            <person name="Desiro A."/>
            <person name="Na H."/>
            <person name="Kennedy M."/>
            <person name="Barry K."/>
            <person name="Grigoriev I.V."/>
            <person name="Miller A.N."/>
            <person name="O'Donnell K."/>
            <person name="Stajich J.E."/>
            <person name="Bonito G."/>
        </authorList>
    </citation>
    <scope>NUCLEOTIDE SEQUENCE</scope>
    <source>
        <strain evidence="2">KOD1015</strain>
    </source>
</reference>
<evidence type="ECO:0000313" key="2">
    <source>
        <dbReference type="EMBL" id="KAF9580907.1"/>
    </source>
</evidence>
<evidence type="ECO:0000313" key="3">
    <source>
        <dbReference type="Proteomes" id="UP000780801"/>
    </source>
</evidence>
<feature type="region of interest" description="Disordered" evidence="1">
    <location>
        <begin position="220"/>
        <end position="281"/>
    </location>
</feature>
<gene>
    <name evidence="2" type="ORF">BGW38_002265</name>
</gene>
<keyword evidence="3" id="KW-1185">Reference proteome</keyword>
<feature type="compositionally biased region" description="Polar residues" evidence="1">
    <location>
        <begin position="259"/>
        <end position="271"/>
    </location>
</feature>
<comment type="caution">
    <text evidence="2">The sequence shown here is derived from an EMBL/GenBank/DDBJ whole genome shotgun (WGS) entry which is preliminary data.</text>
</comment>
<proteinExistence type="predicted"/>
<evidence type="ECO:0000256" key="1">
    <source>
        <dbReference type="SAM" id="MobiDB-lite"/>
    </source>
</evidence>
<dbReference type="AlphaFoldDB" id="A0A9P6FT49"/>
<organism evidence="2 3">
    <name type="scientific">Lunasporangiospora selenospora</name>
    <dbReference type="NCBI Taxonomy" id="979761"/>
    <lineage>
        <taxon>Eukaryota</taxon>
        <taxon>Fungi</taxon>
        <taxon>Fungi incertae sedis</taxon>
        <taxon>Mucoromycota</taxon>
        <taxon>Mortierellomycotina</taxon>
        <taxon>Mortierellomycetes</taxon>
        <taxon>Mortierellales</taxon>
        <taxon>Mortierellaceae</taxon>
        <taxon>Lunasporangiospora</taxon>
    </lineage>
</organism>
<dbReference type="Proteomes" id="UP000780801">
    <property type="component" value="Unassembled WGS sequence"/>
</dbReference>
<dbReference type="EMBL" id="JAABOA010001781">
    <property type="protein sequence ID" value="KAF9580907.1"/>
    <property type="molecule type" value="Genomic_DNA"/>
</dbReference>
<sequence>MDHEPFEDDVGIESLQQEIESLEQETENQDYSIVHTPLSHSHLHGIKEQHNVDTNKRLCRKAKPGLDQEADPDEDGYSELFEDMEISDIIDPPSLSSSTQCELLEARRFRYGSGIASGSMVPPQSGSLIGPIRIKSPTSSCVLVRPVDDCQSTKERNVVSRDTVIDPYPFRSQSFEWTREPHDSICPMADEIMGLDNGRRLSLEEDQLKYTTQQDISEVDSNSLNNSIDNSNGSSSGLTDIDIVGMVVPSQSPPPTGRARTTAQSQPSAVSWPNDDPSFPD</sequence>
<accession>A0A9P6FT49</accession>
<feature type="compositionally biased region" description="Low complexity" evidence="1">
    <location>
        <begin position="220"/>
        <end position="238"/>
    </location>
</feature>
<feature type="non-terminal residue" evidence="2">
    <location>
        <position position="281"/>
    </location>
</feature>